<comment type="caution">
    <text evidence="2">The sequence shown here is derived from an EMBL/GenBank/DDBJ whole genome shotgun (WGS) entry which is preliminary data.</text>
</comment>
<dbReference type="Proteomes" id="UP000186670">
    <property type="component" value="Unassembled WGS sequence"/>
</dbReference>
<evidence type="ECO:0000313" key="2">
    <source>
        <dbReference type="EMBL" id="OGD69396.1"/>
    </source>
</evidence>
<protein>
    <recommendedName>
        <fullName evidence="4">Prepilin-type N-terminal cleavage/methylation domain-containing protein</fullName>
    </recommendedName>
</protein>
<reference evidence="2 3" key="1">
    <citation type="journal article" date="2016" name="Nat. Commun.">
        <title>Thousands of microbial genomes shed light on interconnected biogeochemical processes in an aquifer system.</title>
        <authorList>
            <person name="Anantharaman K."/>
            <person name="Brown C.T."/>
            <person name="Hug L.A."/>
            <person name="Sharon I."/>
            <person name="Castelle C.J."/>
            <person name="Probst A.J."/>
            <person name="Thomas B.C."/>
            <person name="Singh A."/>
            <person name="Wilkins M.J."/>
            <person name="Karaoz U."/>
            <person name="Brodie E.L."/>
            <person name="Williams K.H."/>
            <person name="Hubbard S.S."/>
            <person name="Banfield J.F."/>
        </authorList>
    </citation>
    <scope>NUCLEOTIDE SEQUENCE [LARGE SCALE GENOMIC DNA]</scope>
</reference>
<organism evidence="2 3">
    <name type="scientific">Candidatus Campbellbacteria bacterium RIFCSPHIGHO2_01_FULL_34_10</name>
    <dbReference type="NCBI Taxonomy" id="1797577"/>
    <lineage>
        <taxon>Bacteria</taxon>
        <taxon>Candidatus Campbelliibacteriota</taxon>
    </lineage>
</organism>
<dbReference type="AlphaFoldDB" id="A0A1F5EQ51"/>
<evidence type="ECO:0000256" key="1">
    <source>
        <dbReference type="SAM" id="Phobius"/>
    </source>
</evidence>
<feature type="transmembrane region" description="Helical" evidence="1">
    <location>
        <begin position="21"/>
        <end position="43"/>
    </location>
</feature>
<keyword evidence="1" id="KW-0472">Membrane</keyword>
<keyword evidence="1" id="KW-0812">Transmembrane</keyword>
<dbReference type="EMBL" id="MEZZ01000007">
    <property type="protein sequence ID" value="OGD69396.1"/>
    <property type="molecule type" value="Genomic_DNA"/>
</dbReference>
<accession>A0A1F5EQ51</accession>
<sequence length="176" mass="19779">MFKRNLIKNNKLMKGFSLLETLIYIGVLVLVLFIVINTTLMMFDSYSNIKMSQRINQTASGILERVVVETKWSRGLAVSGNVFNSDSGALVLSVVDDAGNFSEKKFFLEDGNLKMMEGADIVTLNLPGVSVDKFYLNLVDTGVSKLIKIEIDLSSQRKDVVKNETFYNSVVMREIY</sequence>
<evidence type="ECO:0000313" key="3">
    <source>
        <dbReference type="Proteomes" id="UP000186670"/>
    </source>
</evidence>
<gene>
    <name evidence="2" type="ORF">A2811_00895</name>
</gene>
<keyword evidence="1" id="KW-1133">Transmembrane helix</keyword>
<proteinExistence type="predicted"/>
<evidence type="ECO:0008006" key="4">
    <source>
        <dbReference type="Google" id="ProtNLM"/>
    </source>
</evidence>
<name>A0A1F5EQ51_9BACT</name>